<reference evidence="1 2" key="1">
    <citation type="journal article" date="2019" name="Int. J. Syst. Evol. Microbiol.">
        <title>The Global Catalogue of Microorganisms (GCM) 10K type strain sequencing project: providing services to taxonomists for standard genome sequencing and annotation.</title>
        <authorList>
            <consortium name="The Broad Institute Genomics Platform"/>
            <consortium name="The Broad Institute Genome Sequencing Center for Infectious Disease"/>
            <person name="Wu L."/>
            <person name="Ma J."/>
        </authorList>
    </citation>
    <scope>NUCLEOTIDE SEQUENCE [LARGE SCALE GENOMIC DNA]</scope>
    <source>
        <strain evidence="1 2">JCM 14303</strain>
    </source>
</reference>
<accession>A0ABN2A359</accession>
<dbReference type="Proteomes" id="UP001500363">
    <property type="component" value="Unassembled WGS sequence"/>
</dbReference>
<sequence>MRATRLDDGCVPAASDMTSADAVTPRRGDAAARWRGGAVMVTRLESGLVVEAQRAFDQFVDGDAVEASEG</sequence>
<organism evidence="1 2">
    <name type="scientific">Kribbella lupini</name>
    <dbReference type="NCBI Taxonomy" id="291602"/>
    <lineage>
        <taxon>Bacteria</taxon>
        <taxon>Bacillati</taxon>
        <taxon>Actinomycetota</taxon>
        <taxon>Actinomycetes</taxon>
        <taxon>Propionibacteriales</taxon>
        <taxon>Kribbellaceae</taxon>
        <taxon>Kribbella</taxon>
    </lineage>
</organism>
<gene>
    <name evidence="1" type="ORF">GCM10009741_04440</name>
</gene>
<protein>
    <submittedName>
        <fullName evidence="1">Uncharacterized protein</fullName>
    </submittedName>
</protein>
<comment type="caution">
    <text evidence="1">The sequence shown here is derived from an EMBL/GenBank/DDBJ whole genome shotgun (WGS) entry which is preliminary data.</text>
</comment>
<evidence type="ECO:0000313" key="2">
    <source>
        <dbReference type="Proteomes" id="UP001500363"/>
    </source>
</evidence>
<evidence type="ECO:0000313" key="1">
    <source>
        <dbReference type="EMBL" id="GAA1510474.1"/>
    </source>
</evidence>
<proteinExistence type="predicted"/>
<name>A0ABN2A359_9ACTN</name>
<dbReference type="EMBL" id="BAAANC010000001">
    <property type="protein sequence ID" value="GAA1510474.1"/>
    <property type="molecule type" value="Genomic_DNA"/>
</dbReference>
<keyword evidence="2" id="KW-1185">Reference proteome</keyword>